<evidence type="ECO:0000313" key="2">
    <source>
        <dbReference type="Proteomes" id="UP000828390"/>
    </source>
</evidence>
<name>A0A9D4IIZ3_DREPO</name>
<reference evidence="1" key="2">
    <citation type="submission" date="2020-11" db="EMBL/GenBank/DDBJ databases">
        <authorList>
            <person name="McCartney M.A."/>
            <person name="Auch B."/>
            <person name="Kono T."/>
            <person name="Mallez S."/>
            <person name="Becker A."/>
            <person name="Gohl D.M."/>
            <person name="Silverstein K.A.T."/>
            <person name="Koren S."/>
            <person name="Bechman K.B."/>
            <person name="Herman A."/>
            <person name="Abrahante J.E."/>
            <person name="Garbe J."/>
        </authorList>
    </citation>
    <scope>NUCLEOTIDE SEQUENCE</scope>
    <source>
        <strain evidence="1">Duluth1</strain>
        <tissue evidence="1">Whole animal</tissue>
    </source>
</reference>
<dbReference type="EMBL" id="JAIWYP010000009">
    <property type="protein sequence ID" value="KAH3777321.1"/>
    <property type="molecule type" value="Genomic_DNA"/>
</dbReference>
<sequence>MLTSSSIGFPTKHRLYKFLVVSYRKAARHGLIMRTLKTQDTGLRTQVSLKTAPHLLRKAQGQRVCPEHDSITCWSTRTLHGDYQTTKVVFVLHVTIQISVQECSPRPSRGMSPSNRQKKLHCQYIRVDFSPDK</sequence>
<gene>
    <name evidence="1" type="ORF">DPMN_178761</name>
</gene>
<dbReference type="Proteomes" id="UP000828390">
    <property type="component" value="Unassembled WGS sequence"/>
</dbReference>
<comment type="caution">
    <text evidence="1">The sequence shown here is derived from an EMBL/GenBank/DDBJ whole genome shotgun (WGS) entry which is preliminary data.</text>
</comment>
<dbReference type="AlphaFoldDB" id="A0A9D4IIZ3"/>
<reference evidence="1" key="1">
    <citation type="journal article" date="2019" name="bioRxiv">
        <title>The Genome of the Zebra Mussel, Dreissena polymorpha: A Resource for Invasive Species Research.</title>
        <authorList>
            <person name="McCartney M.A."/>
            <person name="Auch B."/>
            <person name="Kono T."/>
            <person name="Mallez S."/>
            <person name="Zhang Y."/>
            <person name="Obille A."/>
            <person name="Becker A."/>
            <person name="Abrahante J.E."/>
            <person name="Garbe J."/>
            <person name="Badalamenti J.P."/>
            <person name="Herman A."/>
            <person name="Mangelson H."/>
            <person name="Liachko I."/>
            <person name="Sullivan S."/>
            <person name="Sone E.D."/>
            <person name="Koren S."/>
            <person name="Silverstein K.A.T."/>
            <person name="Beckman K.B."/>
            <person name="Gohl D.M."/>
        </authorList>
    </citation>
    <scope>NUCLEOTIDE SEQUENCE</scope>
    <source>
        <strain evidence="1">Duluth1</strain>
        <tissue evidence="1">Whole animal</tissue>
    </source>
</reference>
<proteinExistence type="predicted"/>
<organism evidence="1 2">
    <name type="scientific">Dreissena polymorpha</name>
    <name type="common">Zebra mussel</name>
    <name type="synonym">Mytilus polymorpha</name>
    <dbReference type="NCBI Taxonomy" id="45954"/>
    <lineage>
        <taxon>Eukaryota</taxon>
        <taxon>Metazoa</taxon>
        <taxon>Spiralia</taxon>
        <taxon>Lophotrochozoa</taxon>
        <taxon>Mollusca</taxon>
        <taxon>Bivalvia</taxon>
        <taxon>Autobranchia</taxon>
        <taxon>Heteroconchia</taxon>
        <taxon>Euheterodonta</taxon>
        <taxon>Imparidentia</taxon>
        <taxon>Neoheterodontei</taxon>
        <taxon>Myida</taxon>
        <taxon>Dreissenoidea</taxon>
        <taxon>Dreissenidae</taxon>
        <taxon>Dreissena</taxon>
    </lineage>
</organism>
<evidence type="ECO:0000313" key="1">
    <source>
        <dbReference type="EMBL" id="KAH3777321.1"/>
    </source>
</evidence>
<protein>
    <submittedName>
        <fullName evidence="1">Uncharacterized protein</fullName>
    </submittedName>
</protein>
<accession>A0A9D4IIZ3</accession>
<keyword evidence="2" id="KW-1185">Reference proteome</keyword>